<accession>A0AA40HLR2</accession>
<organism evidence="2 3">
    <name type="scientific">Cnephaeus nilssonii</name>
    <name type="common">Northern bat</name>
    <name type="synonym">Eptesicus nilssonii</name>
    <dbReference type="NCBI Taxonomy" id="3371016"/>
    <lineage>
        <taxon>Eukaryota</taxon>
        <taxon>Metazoa</taxon>
        <taxon>Chordata</taxon>
        <taxon>Craniata</taxon>
        <taxon>Vertebrata</taxon>
        <taxon>Euteleostomi</taxon>
        <taxon>Mammalia</taxon>
        <taxon>Eutheria</taxon>
        <taxon>Laurasiatheria</taxon>
        <taxon>Chiroptera</taxon>
        <taxon>Yangochiroptera</taxon>
        <taxon>Vespertilionidae</taxon>
        <taxon>Cnephaeus</taxon>
    </lineage>
</organism>
<evidence type="ECO:0000313" key="2">
    <source>
        <dbReference type="EMBL" id="KAK1332916.1"/>
    </source>
</evidence>
<protein>
    <submittedName>
        <fullName evidence="2">Uncharacterized protein</fullName>
    </submittedName>
</protein>
<feature type="compositionally biased region" description="Polar residues" evidence="1">
    <location>
        <begin position="32"/>
        <end position="42"/>
    </location>
</feature>
<comment type="caution">
    <text evidence="2">The sequence shown here is derived from an EMBL/GenBank/DDBJ whole genome shotgun (WGS) entry which is preliminary data.</text>
</comment>
<name>A0AA40HLR2_CNENI</name>
<reference evidence="2" key="1">
    <citation type="submission" date="2023-06" db="EMBL/GenBank/DDBJ databases">
        <title>Reference genome for the Northern bat (Eptesicus nilssonii), a most northern bat species.</title>
        <authorList>
            <person name="Laine V.N."/>
            <person name="Pulliainen A.T."/>
            <person name="Lilley T.M."/>
        </authorList>
    </citation>
    <scope>NUCLEOTIDE SEQUENCE</scope>
    <source>
        <strain evidence="2">BLF_Eptnil</strain>
        <tissue evidence="2">Kidney</tissue>
    </source>
</reference>
<evidence type="ECO:0000313" key="3">
    <source>
        <dbReference type="Proteomes" id="UP001177744"/>
    </source>
</evidence>
<dbReference type="EMBL" id="JAULJE010000017">
    <property type="protein sequence ID" value="KAK1332916.1"/>
    <property type="molecule type" value="Genomic_DNA"/>
</dbReference>
<proteinExistence type="predicted"/>
<keyword evidence="3" id="KW-1185">Reference proteome</keyword>
<feature type="region of interest" description="Disordered" evidence="1">
    <location>
        <begin position="32"/>
        <end position="75"/>
    </location>
</feature>
<sequence length="291" mass="32391">MAGYATPSPTPQPPTAQSQELHLLFLENPDISLTQSPVNPATSFPPPPPNLQQSTPTPRSSEALTQPRAGLSDLPLSNPDLTLFGHRKASYVIVTLQQTLETAFIPLHLTHTARGSHECLLLLLHVCSCLTQGGMRPNFPTHQMRGHLPGQDWQAAALGTRWQPNYWKIHRGTTSPDSRGPWSSMTSINVRCWVPLRSALAALPLLLLLPALGNLHPSPPAYVWRFKVRETYDQDSTQVTRQRNPDRCNRDVNTYGGCRWSGCVIHDAYNEVRSGPFFWKDGTSNIRVQDP</sequence>
<gene>
    <name evidence="2" type="ORF">QTO34_006447</name>
</gene>
<dbReference type="AlphaFoldDB" id="A0AA40HLR2"/>
<dbReference type="Proteomes" id="UP001177744">
    <property type="component" value="Unassembled WGS sequence"/>
</dbReference>
<evidence type="ECO:0000256" key="1">
    <source>
        <dbReference type="SAM" id="MobiDB-lite"/>
    </source>
</evidence>